<dbReference type="Proteomes" id="UP000428328">
    <property type="component" value="Chromosome"/>
</dbReference>
<evidence type="ECO:0000313" key="3">
    <source>
        <dbReference type="Proteomes" id="UP000428328"/>
    </source>
</evidence>
<protein>
    <submittedName>
        <fullName evidence="2">Glycosyltransferase</fullName>
    </submittedName>
</protein>
<dbReference type="KEGG" id="psel:GM415_02335"/>
<dbReference type="CDD" id="cd00761">
    <property type="entry name" value="Glyco_tranf_GTA_type"/>
    <property type="match status" value="1"/>
</dbReference>
<dbReference type="SUPFAM" id="SSF53448">
    <property type="entry name" value="Nucleotide-diphospho-sugar transferases"/>
    <property type="match status" value="1"/>
</dbReference>
<keyword evidence="2" id="KW-0808">Transferase</keyword>
<proteinExistence type="predicted"/>
<keyword evidence="3" id="KW-1185">Reference proteome</keyword>
<evidence type="ECO:0000259" key="1">
    <source>
        <dbReference type="Pfam" id="PF00535"/>
    </source>
</evidence>
<dbReference type="GO" id="GO:0016740">
    <property type="term" value="F:transferase activity"/>
    <property type="evidence" value="ECO:0007669"/>
    <property type="project" value="UniProtKB-KW"/>
</dbReference>
<dbReference type="InterPro" id="IPR050834">
    <property type="entry name" value="Glycosyltransf_2"/>
</dbReference>
<evidence type="ECO:0000313" key="2">
    <source>
        <dbReference type="EMBL" id="QGY39020.1"/>
    </source>
</evidence>
<accession>A0A6I6JD79</accession>
<organism evidence="2 3">
    <name type="scientific">Pseudodesulfovibrio cashew</name>
    <dbReference type="NCBI Taxonomy" id="2678688"/>
    <lineage>
        <taxon>Bacteria</taxon>
        <taxon>Pseudomonadati</taxon>
        <taxon>Thermodesulfobacteriota</taxon>
        <taxon>Desulfovibrionia</taxon>
        <taxon>Desulfovibrionales</taxon>
        <taxon>Desulfovibrionaceae</taxon>
    </lineage>
</organism>
<dbReference type="PANTHER" id="PTHR43685">
    <property type="entry name" value="GLYCOSYLTRANSFERASE"/>
    <property type="match status" value="1"/>
</dbReference>
<dbReference type="InterPro" id="IPR029044">
    <property type="entry name" value="Nucleotide-diphossugar_trans"/>
</dbReference>
<feature type="domain" description="Glycosyltransferase 2-like" evidence="1">
    <location>
        <begin position="4"/>
        <end position="110"/>
    </location>
</feature>
<gene>
    <name evidence="2" type="ORF">GM415_02335</name>
</gene>
<dbReference type="PANTHER" id="PTHR43685:SF2">
    <property type="entry name" value="GLYCOSYLTRANSFERASE 2-LIKE DOMAIN-CONTAINING PROTEIN"/>
    <property type="match status" value="1"/>
</dbReference>
<name>A0A6I6JD79_9BACT</name>
<dbReference type="Pfam" id="PF00535">
    <property type="entry name" value="Glycos_transf_2"/>
    <property type="match status" value="1"/>
</dbReference>
<dbReference type="AlphaFoldDB" id="A0A6I6JD79"/>
<reference evidence="2 3" key="1">
    <citation type="submission" date="2019-11" db="EMBL/GenBank/DDBJ databases">
        <authorList>
            <person name="Zheng R.K."/>
            <person name="Sun C.M."/>
        </authorList>
    </citation>
    <scope>NUCLEOTIDE SEQUENCE [LARGE SCALE GENOMIC DNA]</scope>
    <source>
        <strain evidence="2 3">SRB007</strain>
    </source>
</reference>
<dbReference type="Gene3D" id="3.90.550.10">
    <property type="entry name" value="Spore Coat Polysaccharide Biosynthesis Protein SpsA, Chain A"/>
    <property type="match status" value="1"/>
</dbReference>
<dbReference type="InterPro" id="IPR001173">
    <property type="entry name" value="Glyco_trans_2-like"/>
</dbReference>
<dbReference type="RefSeq" id="WP_158946232.1">
    <property type="nucleotide sequence ID" value="NZ_CP046400.1"/>
</dbReference>
<sequence length="306" mass="34534">MDISVLVCTWNNCRLLRRTLDSILANDTTAGFEIVVVNNNSTDETASILQSYEGHKNVVTVLEPRQGVSYAKNAGLQHCNGRLIVLTDDDVVVPPHWLEEYWKAFSQDESAQRFWGGPIESEFETHDFDRELLNYAPGSVKGLDLGTQQKSIDRKNLFLGANWALSKEACLAMGGFNNNLGQNPSLTYPRIGEESELIERLMRAGYEGIYLPTIKILHFVPETKLTLKHICDRRRALGHYKAIHSGAAYPGRKVFGIPTWLYKKYVFHVAAKYLARPFSRKEYIRHAARLSHIVGEMHGLASKGQS</sequence>
<dbReference type="EMBL" id="CP046400">
    <property type="protein sequence ID" value="QGY39020.1"/>
    <property type="molecule type" value="Genomic_DNA"/>
</dbReference>